<keyword evidence="6" id="KW-1185">Reference proteome</keyword>
<dbReference type="GO" id="GO:0005829">
    <property type="term" value="C:cytosol"/>
    <property type="evidence" value="ECO:0007669"/>
    <property type="project" value="TreeGrafter"/>
</dbReference>
<organism evidence="5 6">
    <name type="scientific">Actinoallomurus bryophytorum</name>
    <dbReference type="NCBI Taxonomy" id="1490222"/>
    <lineage>
        <taxon>Bacteria</taxon>
        <taxon>Bacillati</taxon>
        <taxon>Actinomycetota</taxon>
        <taxon>Actinomycetes</taxon>
        <taxon>Streptosporangiales</taxon>
        <taxon>Thermomonosporaceae</taxon>
        <taxon>Actinoallomurus</taxon>
    </lineage>
</organism>
<dbReference type="InterPro" id="IPR000485">
    <property type="entry name" value="AsnC-type_HTH_dom"/>
</dbReference>
<reference evidence="5 6" key="1">
    <citation type="submission" date="2019-06" db="EMBL/GenBank/DDBJ databases">
        <title>Sequencing the genomes of 1000 actinobacteria strains.</title>
        <authorList>
            <person name="Klenk H.-P."/>
        </authorList>
    </citation>
    <scope>NUCLEOTIDE SEQUENCE [LARGE SCALE GENOMIC DNA]</scope>
    <source>
        <strain evidence="5 6">DSM 102200</strain>
    </source>
</reference>
<dbReference type="SUPFAM" id="SSF46785">
    <property type="entry name" value="Winged helix' DNA-binding domain"/>
    <property type="match status" value="1"/>
</dbReference>
<sequence>MHLDETSRRIIALLSRDGRMSYALLGRSVNMSEAAVRQRVQRLIEAGVLRIACLVDPEQLGFPRAATVGIKCRGSFETVAKAIETVDGVQRLAVTSGSINVMALLLATDDEDLLQKVNEIRCLEGVRDVEIFMHLNRHHKPELTL</sequence>
<dbReference type="Gene3D" id="1.10.10.10">
    <property type="entry name" value="Winged helix-like DNA-binding domain superfamily/Winged helix DNA-binding domain"/>
    <property type="match status" value="1"/>
</dbReference>
<dbReference type="InterPro" id="IPR019888">
    <property type="entry name" value="Tscrpt_reg_AsnC-like"/>
</dbReference>
<protein>
    <submittedName>
        <fullName evidence="5">AsnC family transcriptional regulator</fullName>
    </submittedName>
</protein>
<dbReference type="PRINTS" id="PR00033">
    <property type="entry name" value="HTHASNC"/>
</dbReference>
<dbReference type="Gene3D" id="3.30.70.920">
    <property type="match status" value="1"/>
</dbReference>
<name>A0A543CG40_9ACTN</name>
<dbReference type="Pfam" id="PF01037">
    <property type="entry name" value="AsnC_trans_reg"/>
    <property type="match status" value="1"/>
</dbReference>
<accession>A0A543CG40</accession>
<dbReference type="SUPFAM" id="SSF54909">
    <property type="entry name" value="Dimeric alpha+beta barrel"/>
    <property type="match status" value="1"/>
</dbReference>
<dbReference type="InterPro" id="IPR036388">
    <property type="entry name" value="WH-like_DNA-bd_sf"/>
</dbReference>
<dbReference type="EMBL" id="VFOZ01000001">
    <property type="protein sequence ID" value="TQL96061.1"/>
    <property type="molecule type" value="Genomic_DNA"/>
</dbReference>
<evidence type="ECO:0000313" key="6">
    <source>
        <dbReference type="Proteomes" id="UP000316096"/>
    </source>
</evidence>
<dbReference type="PANTHER" id="PTHR30154:SF34">
    <property type="entry name" value="TRANSCRIPTIONAL REGULATOR AZLB"/>
    <property type="match status" value="1"/>
</dbReference>
<evidence type="ECO:0000256" key="2">
    <source>
        <dbReference type="ARBA" id="ARBA00023125"/>
    </source>
</evidence>
<dbReference type="InterPro" id="IPR036390">
    <property type="entry name" value="WH_DNA-bd_sf"/>
</dbReference>
<dbReference type="CDD" id="cd00090">
    <property type="entry name" value="HTH_ARSR"/>
    <property type="match status" value="1"/>
</dbReference>
<evidence type="ECO:0000256" key="1">
    <source>
        <dbReference type="ARBA" id="ARBA00023015"/>
    </source>
</evidence>
<dbReference type="Proteomes" id="UP000316096">
    <property type="component" value="Unassembled WGS sequence"/>
</dbReference>
<dbReference type="RefSeq" id="WP_141954802.1">
    <property type="nucleotide sequence ID" value="NZ_VFOZ01000001.1"/>
</dbReference>
<dbReference type="InterPro" id="IPR011008">
    <property type="entry name" value="Dimeric_a/b-barrel"/>
</dbReference>
<dbReference type="InterPro" id="IPR011991">
    <property type="entry name" value="ArsR-like_HTH"/>
</dbReference>
<dbReference type="GO" id="GO:0043200">
    <property type="term" value="P:response to amino acid"/>
    <property type="evidence" value="ECO:0007669"/>
    <property type="project" value="TreeGrafter"/>
</dbReference>
<dbReference type="AlphaFoldDB" id="A0A543CG40"/>
<dbReference type="OrthoDB" id="7501856at2"/>
<keyword evidence="3" id="KW-0804">Transcription</keyword>
<comment type="caution">
    <text evidence="5">The sequence shown here is derived from an EMBL/GenBank/DDBJ whole genome shotgun (WGS) entry which is preliminary data.</text>
</comment>
<proteinExistence type="predicted"/>
<evidence type="ECO:0000256" key="3">
    <source>
        <dbReference type="ARBA" id="ARBA00023163"/>
    </source>
</evidence>
<evidence type="ECO:0000259" key="4">
    <source>
        <dbReference type="PROSITE" id="PS50956"/>
    </source>
</evidence>
<keyword evidence="2" id="KW-0238">DNA-binding</keyword>
<dbReference type="SMART" id="SM00344">
    <property type="entry name" value="HTH_ASNC"/>
    <property type="match status" value="1"/>
</dbReference>
<dbReference type="PANTHER" id="PTHR30154">
    <property type="entry name" value="LEUCINE-RESPONSIVE REGULATORY PROTEIN"/>
    <property type="match status" value="1"/>
</dbReference>
<dbReference type="InterPro" id="IPR019887">
    <property type="entry name" value="Tscrpt_reg_AsnC/Lrp_C"/>
</dbReference>
<dbReference type="Pfam" id="PF13404">
    <property type="entry name" value="HTH_AsnC-type"/>
    <property type="match status" value="1"/>
</dbReference>
<dbReference type="GO" id="GO:0043565">
    <property type="term" value="F:sequence-specific DNA binding"/>
    <property type="evidence" value="ECO:0007669"/>
    <property type="project" value="InterPro"/>
</dbReference>
<keyword evidence="1" id="KW-0805">Transcription regulation</keyword>
<feature type="domain" description="HTH asnC-type" evidence="4">
    <location>
        <begin position="3"/>
        <end position="63"/>
    </location>
</feature>
<evidence type="ECO:0000313" key="5">
    <source>
        <dbReference type="EMBL" id="TQL96061.1"/>
    </source>
</evidence>
<gene>
    <name evidence="5" type="ORF">FB559_1580</name>
</gene>
<dbReference type="PROSITE" id="PS50956">
    <property type="entry name" value="HTH_ASNC_2"/>
    <property type="match status" value="1"/>
</dbReference>